<dbReference type="AlphaFoldDB" id="A0A2J6SU97"/>
<sequence>MASAISFGDANSGFQAGTINGPVNTEFHHHAPPERMETPPNPSVVIPFSRDTDFVERGEILDQIHQKCAVLGSRTALVGLGGVGKSQLAIEYAYRTRDLSPETWVFWVHASNAARFEQSFREIANCVKISGGQSLQTNIFQLVHDWLRNDRKGKWVFILDNVDDAAFLVETPRTGQDGQANGVGSGNLRPLVSYLPQCPNGSILITTRSKHVALKLVEQRDIIAIKPMSKPDALALLEGKLGWHGDGDDAAELAAELEFMPLAIVQAAAYISQRVPRYSVREYLKDLRKSDRKRASLLNHDCEQLRRDREAKNSIIITWQISFDHIRTIRPSATDLLSLMSFFDRQGIPEALLRNRDERRNSLQGQKEINDDNSTDIDTDIDAGYSDDDEDKASQPSVSDGFEGDVLALRNYSFISINTDGTTFEMHGLVQLATRKWLEAHEQQERWKQRFIKNLDAELPTGKYENWVRCQTLFPHAQSAAAQQPQEQDSLRHWASILYKAAWYAWSMGKGVEAEKMSVQAMKVRKKILGREHNNTLDSMGMVALAYNLRGRWDAAEELQVQVLETRKKRLGADHPDTLRSMANLASTFWNQGRWDAAEELDVQVLETRKKKLGADHPDTLAGMANLASTFWNQGRWDAAEELQVQVLETSKERLGADHPDTLRSMANLATTYKKQGRWDTAEELEVQVLETSKKKLGADHPDTLKSMANLASTFWNQGRWDAAEELEVQVLETSKEKLGADHPDTLNIMANLATTFKKQGRWDTAEELQVQVLETSKERLGADHPDTLRSMANLALTYRNQGRWDAAEELEVQVLETSKEKLGADHPDTLTSMHNLAFTWKETGRETEAIRLMEECIQSLKRVLGLDHPNTLSSCTALVAWKAEQADVVV</sequence>
<dbReference type="Proteomes" id="UP000235371">
    <property type="component" value="Unassembled WGS sequence"/>
</dbReference>
<name>A0A2J6SU97_9HELO</name>
<dbReference type="InterPro" id="IPR053137">
    <property type="entry name" value="NLR-like"/>
</dbReference>
<dbReference type="EMBL" id="KZ613865">
    <property type="protein sequence ID" value="PMD54345.1"/>
    <property type="molecule type" value="Genomic_DNA"/>
</dbReference>
<evidence type="ECO:0000256" key="1">
    <source>
        <dbReference type="SAM" id="MobiDB-lite"/>
    </source>
</evidence>
<dbReference type="SUPFAM" id="SSF48452">
    <property type="entry name" value="TPR-like"/>
    <property type="match status" value="3"/>
</dbReference>
<dbReference type="GeneID" id="36583737"/>
<dbReference type="PANTHER" id="PTHR46082:SF11">
    <property type="entry name" value="AAA+ ATPASE DOMAIN-CONTAINING PROTEIN-RELATED"/>
    <property type="match status" value="1"/>
</dbReference>
<keyword evidence="3" id="KW-1185">Reference proteome</keyword>
<gene>
    <name evidence="2" type="ORF">K444DRAFT_539739</name>
</gene>
<dbReference type="OrthoDB" id="1658288at2759"/>
<evidence type="ECO:0000313" key="3">
    <source>
        <dbReference type="Proteomes" id="UP000235371"/>
    </source>
</evidence>
<dbReference type="PRINTS" id="PR00381">
    <property type="entry name" value="KINESINLIGHT"/>
</dbReference>
<dbReference type="InParanoid" id="A0A2J6SU97"/>
<reference evidence="2 3" key="1">
    <citation type="submission" date="2016-04" db="EMBL/GenBank/DDBJ databases">
        <title>A degradative enzymes factory behind the ericoid mycorrhizal symbiosis.</title>
        <authorList>
            <consortium name="DOE Joint Genome Institute"/>
            <person name="Martino E."/>
            <person name="Morin E."/>
            <person name="Grelet G."/>
            <person name="Kuo A."/>
            <person name="Kohler A."/>
            <person name="Daghino S."/>
            <person name="Barry K."/>
            <person name="Choi C."/>
            <person name="Cichocki N."/>
            <person name="Clum A."/>
            <person name="Copeland A."/>
            <person name="Hainaut M."/>
            <person name="Haridas S."/>
            <person name="Labutti K."/>
            <person name="Lindquist E."/>
            <person name="Lipzen A."/>
            <person name="Khouja H.-R."/>
            <person name="Murat C."/>
            <person name="Ohm R."/>
            <person name="Olson A."/>
            <person name="Spatafora J."/>
            <person name="Veneault-Fourrey C."/>
            <person name="Henrissat B."/>
            <person name="Grigoriev I."/>
            <person name="Martin F."/>
            <person name="Perotto S."/>
        </authorList>
    </citation>
    <scope>NUCLEOTIDE SEQUENCE [LARGE SCALE GENOMIC DNA]</scope>
    <source>
        <strain evidence="2 3">E</strain>
    </source>
</reference>
<dbReference type="Pfam" id="PF13424">
    <property type="entry name" value="TPR_12"/>
    <property type="match status" value="3"/>
</dbReference>
<proteinExistence type="predicted"/>
<dbReference type="Pfam" id="PF13374">
    <property type="entry name" value="TPR_10"/>
    <property type="match status" value="3"/>
</dbReference>
<dbReference type="STRING" id="1095630.A0A2J6SU97"/>
<protein>
    <submittedName>
        <fullName evidence="2">TPR-like protein</fullName>
    </submittedName>
</protein>
<dbReference type="PANTHER" id="PTHR46082">
    <property type="entry name" value="ATP/GTP-BINDING PROTEIN-RELATED"/>
    <property type="match status" value="1"/>
</dbReference>
<dbReference type="RefSeq" id="XP_024731249.1">
    <property type="nucleotide sequence ID" value="XM_024875658.1"/>
</dbReference>
<dbReference type="SUPFAM" id="SSF52540">
    <property type="entry name" value="P-loop containing nucleoside triphosphate hydrolases"/>
    <property type="match status" value="1"/>
</dbReference>
<accession>A0A2J6SU97</accession>
<dbReference type="InterPro" id="IPR027417">
    <property type="entry name" value="P-loop_NTPase"/>
</dbReference>
<dbReference type="InterPro" id="IPR011990">
    <property type="entry name" value="TPR-like_helical_dom_sf"/>
</dbReference>
<dbReference type="Gene3D" id="3.40.50.300">
    <property type="entry name" value="P-loop containing nucleotide triphosphate hydrolases"/>
    <property type="match status" value="1"/>
</dbReference>
<feature type="region of interest" description="Disordered" evidence="1">
    <location>
        <begin position="355"/>
        <end position="399"/>
    </location>
</feature>
<feature type="region of interest" description="Disordered" evidence="1">
    <location>
        <begin position="16"/>
        <end position="42"/>
    </location>
</feature>
<evidence type="ECO:0000313" key="2">
    <source>
        <dbReference type="EMBL" id="PMD54345.1"/>
    </source>
</evidence>
<feature type="compositionally biased region" description="Basic and acidic residues" evidence="1">
    <location>
        <begin position="26"/>
        <end position="37"/>
    </location>
</feature>
<feature type="compositionally biased region" description="Acidic residues" evidence="1">
    <location>
        <begin position="371"/>
        <end position="391"/>
    </location>
</feature>
<dbReference type="Gene3D" id="1.25.40.10">
    <property type="entry name" value="Tetratricopeptide repeat domain"/>
    <property type="match status" value="2"/>
</dbReference>
<organism evidence="2 3">
    <name type="scientific">Hyaloscypha bicolor E</name>
    <dbReference type="NCBI Taxonomy" id="1095630"/>
    <lineage>
        <taxon>Eukaryota</taxon>
        <taxon>Fungi</taxon>
        <taxon>Dikarya</taxon>
        <taxon>Ascomycota</taxon>
        <taxon>Pezizomycotina</taxon>
        <taxon>Leotiomycetes</taxon>
        <taxon>Helotiales</taxon>
        <taxon>Hyaloscyphaceae</taxon>
        <taxon>Hyaloscypha</taxon>
        <taxon>Hyaloscypha bicolor</taxon>
    </lineage>
</organism>